<sequence>MPLVDSLNVYRDGAKIKKSSAEPLSFERYGNVLLFSSILTMILWFSYEVLQLYIAAKASGKGSHMTFKIWIALACEFFLSFPEMILAVNLIFTLVYAYNSQPRSRYELSEGEAPSIDVFITCCGEPMEVILDTICAAKNQNYPKSQFKIFVLDDGHDENLRKEIDRLNKDKEASSVPDLIYLSRKVGIGQKSYFKAGNIQFGIEESNARSGSEYIASLDADMIPQTDWLRKIIPHLMLDDKVALVAPPQDYYNAPIGDPFGNKAEFDLWFSLYEPLNDRLDSAMCTGTGYVVRRQALDDIGGWPQVESGEDYMCSTKLSDHGWIVAFIPEKLQTDSGTAVHKSFGFYLPGSKLTSKLDALQRVVAILTALRDYSPITTVLSLLVLPLALFPDSNDQFEKLQSNINTSVLYHTAYRCFLSLLPSSLTSMTFDVSGAIRSRMNERSSVSRATVLRRLSSPSILLCLMYCIYASMPLSLRLNTYCILERTSPSAVFFVFPGVIIKTFDCIAKASVPVWYMMFPPTMPNRRALLAKKVKGGKEDGTALLGNGILFVLDLMSCFVLWRGLL</sequence>
<accession>A0A9N9QAG4</accession>
<evidence type="ECO:0000256" key="7">
    <source>
        <dbReference type="SAM" id="Phobius"/>
    </source>
</evidence>
<dbReference type="Proteomes" id="UP000701801">
    <property type="component" value="Unassembled WGS sequence"/>
</dbReference>
<dbReference type="PANTHER" id="PTHR43867:SF2">
    <property type="entry name" value="CELLULOSE SYNTHASE CATALYTIC SUBUNIT A [UDP-FORMING]"/>
    <property type="match status" value="1"/>
</dbReference>
<dbReference type="SUPFAM" id="SSF53448">
    <property type="entry name" value="Nucleotide-diphospho-sugar transferases"/>
    <property type="match status" value="1"/>
</dbReference>
<proteinExistence type="predicted"/>
<evidence type="ECO:0000256" key="3">
    <source>
        <dbReference type="ARBA" id="ARBA00022679"/>
    </source>
</evidence>
<feature type="transmembrane region" description="Helical" evidence="7">
    <location>
        <begin position="32"/>
        <end position="55"/>
    </location>
</feature>
<dbReference type="GO" id="GO:0016757">
    <property type="term" value="F:glycosyltransferase activity"/>
    <property type="evidence" value="ECO:0007669"/>
    <property type="project" value="UniProtKB-KW"/>
</dbReference>
<gene>
    <name evidence="9" type="ORF">HYALB_00008198</name>
</gene>
<dbReference type="AlphaFoldDB" id="A0A9N9QAG4"/>
<reference evidence="9" key="1">
    <citation type="submission" date="2021-07" db="EMBL/GenBank/DDBJ databases">
        <authorList>
            <person name="Durling M."/>
        </authorList>
    </citation>
    <scope>NUCLEOTIDE SEQUENCE</scope>
</reference>
<dbReference type="Gene3D" id="3.90.550.10">
    <property type="entry name" value="Spore Coat Polysaccharide Biosynthesis Protein SpsA, Chain A"/>
    <property type="match status" value="1"/>
</dbReference>
<feature type="transmembrane region" description="Helical" evidence="7">
    <location>
        <begin position="492"/>
        <end position="519"/>
    </location>
</feature>
<keyword evidence="6 7" id="KW-0472">Membrane</keyword>
<keyword evidence="5 7" id="KW-1133">Transmembrane helix</keyword>
<dbReference type="PANTHER" id="PTHR43867">
    <property type="entry name" value="CELLULOSE SYNTHASE CATALYTIC SUBUNIT A [UDP-FORMING]"/>
    <property type="match status" value="1"/>
</dbReference>
<feature type="domain" description="Glycosyltransferase 2-like" evidence="8">
    <location>
        <begin position="118"/>
        <end position="300"/>
    </location>
</feature>
<keyword evidence="3" id="KW-0808">Transferase</keyword>
<evidence type="ECO:0000313" key="10">
    <source>
        <dbReference type="Proteomes" id="UP000701801"/>
    </source>
</evidence>
<evidence type="ECO:0000256" key="6">
    <source>
        <dbReference type="ARBA" id="ARBA00023136"/>
    </source>
</evidence>
<evidence type="ECO:0000256" key="2">
    <source>
        <dbReference type="ARBA" id="ARBA00022676"/>
    </source>
</evidence>
<dbReference type="OrthoDB" id="72851at2759"/>
<dbReference type="InterPro" id="IPR029044">
    <property type="entry name" value="Nucleotide-diphossugar_trans"/>
</dbReference>
<keyword evidence="2" id="KW-0328">Glycosyltransferase</keyword>
<name>A0A9N9QAG4_9HELO</name>
<dbReference type="InterPro" id="IPR050321">
    <property type="entry name" value="Glycosyltr_2/OpgH_subfam"/>
</dbReference>
<keyword evidence="10" id="KW-1185">Reference proteome</keyword>
<keyword evidence="4 7" id="KW-0812">Transmembrane</keyword>
<dbReference type="GO" id="GO:0016020">
    <property type="term" value="C:membrane"/>
    <property type="evidence" value="ECO:0007669"/>
    <property type="project" value="UniProtKB-SubCell"/>
</dbReference>
<feature type="transmembrane region" description="Helical" evidence="7">
    <location>
        <begin position="451"/>
        <end position="472"/>
    </location>
</feature>
<evidence type="ECO:0000256" key="4">
    <source>
        <dbReference type="ARBA" id="ARBA00022692"/>
    </source>
</evidence>
<dbReference type="InterPro" id="IPR001173">
    <property type="entry name" value="Glyco_trans_2-like"/>
</dbReference>
<protein>
    <recommendedName>
        <fullName evidence="8">Glycosyltransferase 2-like domain-containing protein</fullName>
    </recommendedName>
</protein>
<evidence type="ECO:0000256" key="5">
    <source>
        <dbReference type="ARBA" id="ARBA00022989"/>
    </source>
</evidence>
<evidence type="ECO:0000313" key="9">
    <source>
        <dbReference type="EMBL" id="CAG8981044.1"/>
    </source>
</evidence>
<feature type="transmembrane region" description="Helical" evidence="7">
    <location>
        <begin position="540"/>
        <end position="562"/>
    </location>
</feature>
<evidence type="ECO:0000256" key="1">
    <source>
        <dbReference type="ARBA" id="ARBA00004141"/>
    </source>
</evidence>
<comment type="subcellular location">
    <subcellularLocation>
        <location evidence="1">Membrane</location>
        <topology evidence="1">Multi-pass membrane protein</topology>
    </subcellularLocation>
</comment>
<dbReference type="Pfam" id="PF00535">
    <property type="entry name" value="Glycos_transf_2"/>
    <property type="match status" value="1"/>
</dbReference>
<feature type="transmembrane region" description="Helical" evidence="7">
    <location>
        <begin position="67"/>
        <end position="98"/>
    </location>
</feature>
<dbReference type="EMBL" id="CAJVRM010000440">
    <property type="protein sequence ID" value="CAG8981044.1"/>
    <property type="molecule type" value="Genomic_DNA"/>
</dbReference>
<organism evidence="9 10">
    <name type="scientific">Hymenoscyphus albidus</name>
    <dbReference type="NCBI Taxonomy" id="595503"/>
    <lineage>
        <taxon>Eukaryota</taxon>
        <taxon>Fungi</taxon>
        <taxon>Dikarya</taxon>
        <taxon>Ascomycota</taxon>
        <taxon>Pezizomycotina</taxon>
        <taxon>Leotiomycetes</taxon>
        <taxon>Helotiales</taxon>
        <taxon>Helotiaceae</taxon>
        <taxon>Hymenoscyphus</taxon>
    </lineage>
</organism>
<evidence type="ECO:0000259" key="8">
    <source>
        <dbReference type="Pfam" id="PF00535"/>
    </source>
</evidence>
<comment type="caution">
    <text evidence="9">The sequence shown here is derived from an EMBL/GenBank/DDBJ whole genome shotgun (WGS) entry which is preliminary data.</text>
</comment>